<evidence type="ECO:0000256" key="1">
    <source>
        <dbReference type="ARBA" id="ARBA00022741"/>
    </source>
</evidence>
<dbReference type="SUPFAM" id="SSF52540">
    <property type="entry name" value="P-loop containing nucleoside triphosphate hydrolases"/>
    <property type="match status" value="2"/>
</dbReference>
<dbReference type="CDD" id="cd03230">
    <property type="entry name" value="ABC_DR_subfamily_A"/>
    <property type="match status" value="2"/>
</dbReference>
<dbReference type="InterPro" id="IPR017871">
    <property type="entry name" value="ABC_transporter-like_CS"/>
</dbReference>
<protein>
    <submittedName>
        <fullName evidence="5">ABC-type multidrug transport system, ATPase component</fullName>
    </submittedName>
</protein>
<evidence type="ECO:0000313" key="5">
    <source>
        <dbReference type="EMBL" id="AXV07665.1"/>
    </source>
</evidence>
<dbReference type="GO" id="GO:0016887">
    <property type="term" value="F:ATP hydrolysis activity"/>
    <property type="evidence" value="ECO:0007669"/>
    <property type="project" value="InterPro"/>
</dbReference>
<gene>
    <name evidence="5" type="ORF">DVS28_a2986</name>
</gene>
<feature type="domain" description="ABC transporter" evidence="4">
    <location>
        <begin position="301"/>
        <end position="518"/>
    </location>
</feature>
<dbReference type="PROSITE" id="PS50893">
    <property type="entry name" value="ABC_TRANSPORTER_2"/>
    <property type="match status" value="2"/>
</dbReference>
<dbReference type="PANTHER" id="PTHR43038:SF3">
    <property type="entry name" value="ABC TRANSPORTER G FAMILY MEMBER 20 ISOFORM X1"/>
    <property type="match status" value="1"/>
</dbReference>
<dbReference type="RefSeq" id="WP_114592123.1">
    <property type="nucleotide sequence ID" value="NZ_CP031165.1"/>
</dbReference>
<evidence type="ECO:0000256" key="3">
    <source>
        <dbReference type="SAM" id="MobiDB-lite"/>
    </source>
</evidence>
<dbReference type="InterPro" id="IPR003439">
    <property type="entry name" value="ABC_transporter-like_ATP-bd"/>
</dbReference>
<feature type="region of interest" description="Disordered" evidence="3">
    <location>
        <begin position="277"/>
        <end position="301"/>
    </location>
</feature>
<name>A0A346XZL8_9ACTN</name>
<keyword evidence="6" id="KW-1185">Reference proteome</keyword>
<dbReference type="Gene3D" id="3.40.50.300">
    <property type="entry name" value="P-loop containing nucleotide triphosphate hydrolases"/>
    <property type="match status" value="2"/>
</dbReference>
<sequence>MASAPTDGPLLVLRGVTVDIAGQPAVRDIDLTVPPGSIVALVGGDGAGKTTLLRTLAGRLRPNDGRISRAEGLTAGVMPATGAVFEDLTVAEHIAFARRAHHLRADTGHELLVRMGLGDAVHRLAGRLSGGMRQKLALAVALQHQPDLLLLDEPTTGVDPISRAEIWRLLTEEVAAGRTVVMATTYLDEAARASTVVVMHDGDVLDRGTAAEIRQRMPGELTTGPQPLPGVRSWRRGAAWRRWHPDGVPPIAARERIDPDLEDAVVVATLRRATADELEPGPTTPRFRRPARPSGPRTPAVAADDASIRFGPVSAVQAVSLHVDPGEVVGLLGANGAGKTTLIRALLGLQRLTDGRAELLGGPPGPATRARVGYVPQGLGLYQDLTVAANRRFQQAAYGVHADPPTTVAGIDEGTLVGALPLGLQRRLAFAVATAHRPDLLILDEPTSGVGPLGRARLWEDIHDAATAGTAVLVTTHHLAEAEQCQRLVVMAAGVVVASGTVEAVIGGQEAVTVPTSDPGPVVDALVRAHIAATLADGGVATADADADRVREVLRAAGLPDIVTTRPATLEERFVTLGAERDVREPRMVST</sequence>
<dbReference type="Proteomes" id="UP000264006">
    <property type="component" value="Chromosome"/>
</dbReference>
<dbReference type="GO" id="GO:0005524">
    <property type="term" value="F:ATP binding"/>
    <property type="evidence" value="ECO:0007669"/>
    <property type="project" value="UniProtKB-KW"/>
</dbReference>
<dbReference type="Pfam" id="PF00005">
    <property type="entry name" value="ABC_tran"/>
    <property type="match status" value="2"/>
</dbReference>
<evidence type="ECO:0000259" key="4">
    <source>
        <dbReference type="PROSITE" id="PS50893"/>
    </source>
</evidence>
<reference evidence="5 6" key="1">
    <citation type="submission" date="2018-09" db="EMBL/GenBank/DDBJ databases">
        <title>Complete genome sequence of Euzebya sp. DY32-46 isolated from seawater of Pacific Ocean.</title>
        <authorList>
            <person name="Xu L."/>
            <person name="Wu Y.-H."/>
            <person name="Xu X.-W."/>
        </authorList>
    </citation>
    <scope>NUCLEOTIDE SEQUENCE [LARGE SCALE GENOMIC DNA]</scope>
    <source>
        <strain evidence="5 6">DY32-46</strain>
    </source>
</reference>
<dbReference type="InterPro" id="IPR003593">
    <property type="entry name" value="AAA+_ATPase"/>
</dbReference>
<dbReference type="InterPro" id="IPR027417">
    <property type="entry name" value="P-loop_NTPase"/>
</dbReference>
<evidence type="ECO:0000256" key="2">
    <source>
        <dbReference type="ARBA" id="ARBA00022840"/>
    </source>
</evidence>
<feature type="domain" description="ABC transporter" evidence="4">
    <location>
        <begin position="11"/>
        <end position="226"/>
    </location>
</feature>
<evidence type="ECO:0000313" key="6">
    <source>
        <dbReference type="Proteomes" id="UP000264006"/>
    </source>
</evidence>
<dbReference type="EMBL" id="CP031165">
    <property type="protein sequence ID" value="AXV07665.1"/>
    <property type="molecule type" value="Genomic_DNA"/>
</dbReference>
<dbReference type="KEGG" id="euz:DVS28_a2986"/>
<dbReference type="PROSITE" id="PS00211">
    <property type="entry name" value="ABC_TRANSPORTER_1"/>
    <property type="match status" value="1"/>
</dbReference>
<dbReference type="OrthoDB" id="9804819at2"/>
<proteinExistence type="predicted"/>
<accession>A0A346XZL8</accession>
<keyword evidence="1" id="KW-0547">Nucleotide-binding</keyword>
<dbReference type="PANTHER" id="PTHR43038">
    <property type="entry name" value="ATP-BINDING CASSETTE, SUB-FAMILY H, MEMBER 1"/>
    <property type="match status" value="1"/>
</dbReference>
<dbReference type="AlphaFoldDB" id="A0A346XZL8"/>
<organism evidence="5 6">
    <name type="scientific">Euzebya pacifica</name>
    <dbReference type="NCBI Taxonomy" id="1608957"/>
    <lineage>
        <taxon>Bacteria</taxon>
        <taxon>Bacillati</taxon>
        <taxon>Actinomycetota</taxon>
        <taxon>Nitriliruptoria</taxon>
        <taxon>Euzebyales</taxon>
    </lineage>
</organism>
<dbReference type="SMART" id="SM00382">
    <property type="entry name" value="AAA"/>
    <property type="match status" value="2"/>
</dbReference>
<keyword evidence="2" id="KW-0067">ATP-binding</keyword>